<evidence type="ECO:0000256" key="1">
    <source>
        <dbReference type="SAM" id="MobiDB-lite"/>
    </source>
</evidence>
<sequence length="123" mass="13894">MEMVMMMTTMVMIIPLQPALNIMEIMTMLQLHPCMVMTTMMMFPLRSEEKMFHISMMLTSKCIMHADLHDGADDVCGYNYCPEILVEFDGHDDDDYALTTASMEGDGDDDDDDDDDGDYAPAA</sequence>
<protein>
    <submittedName>
        <fullName evidence="2">Uncharacterized protein</fullName>
    </submittedName>
</protein>
<reference evidence="2 3" key="1">
    <citation type="submission" date="2024-01" db="EMBL/GenBank/DDBJ databases">
        <title>A telomere-to-telomere, gap-free genome of sweet tea (Lithocarpus litseifolius).</title>
        <authorList>
            <person name="Zhou J."/>
        </authorList>
    </citation>
    <scope>NUCLEOTIDE SEQUENCE [LARGE SCALE GENOMIC DNA]</scope>
    <source>
        <strain evidence="2">Zhou-2022a</strain>
        <tissue evidence="2">Leaf</tissue>
    </source>
</reference>
<dbReference type="EMBL" id="JAZDWU010000001">
    <property type="protein sequence ID" value="KAL0013868.1"/>
    <property type="molecule type" value="Genomic_DNA"/>
</dbReference>
<name>A0AAW2DWC6_9ROSI</name>
<keyword evidence="3" id="KW-1185">Reference proteome</keyword>
<dbReference type="AlphaFoldDB" id="A0AAW2DWC6"/>
<feature type="compositionally biased region" description="Acidic residues" evidence="1">
    <location>
        <begin position="105"/>
        <end position="123"/>
    </location>
</feature>
<dbReference type="PANTHER" id="PTHR37077:SF1">
    <property type="match status" value="1"/>
</dbReference>
<evidence type="ECO:0000313" key="2">
    <source>
        <dbReference type="EMBL" id="KAL0013868.1"/>
    </source>
</evidence>
<accession>A0AAW2DWC6</accession>
<gene>
    <name evidence="2" type="ORF">SO802_000937</name>
</gene>
<feature type="region of interest" description="Disordered" evidence="1">
    <location>
        <begin position="97"/>
        <end position="123"/>
    </location>
</feature>
<evidence type="ECO:0000313" key="3">
    <source>
        <dbReference type="Proteomes" id="UP001459277"/>
    </source>
</evidence>
<dbReference type="Proteomes" id="UP001459277">
    <property type="component" value="Unassembled WGS sequence"/>
</dbReference>
<dbReference type="PANTHER" id="PTHR37077">
    <property type="match status" value="1"/>
</dbReference>
<comment type="caution">
    <text evidence="2">The sequence shown here is derived from an EMBL/GenBank/DDBJ whole genome shotgun (WGS) entry which is preliminary data.</text>
</comment>
<proteinExistence type="predicted"/>
<organism evidence="2 3">
    <name type="scientific">Lithocarpus litseifolius</name>
    <dbReference type="NCBI Taxonomy" id="425828"/>
    <lineage>
        <taxon>Eukaryota</taxon>
        <taxon>Viridiplantae</taxon>
        <taxon>Streptophyta</taxon>
        <taxon>Embryophyta</taxon>
        <taxon>Tracheophyta</taxon>
        <taxon>Spermatophyta</taxon>
        <taxon>Magnoliopsida</taxon>
        <taxon>eudicotyledons</taxon>
        <taxon>Gunneridae</taxon>
        <taxon>Pentapetalae</taxon>
        <taxon>rosids</taxon>
        <taxon>fabids</taxon>
        <taxon>Fagales</taxon>
        <taxon>Fagaceae</taxon>
        <taxon>Lithocarpus</taxon>
    </lineage>
</organism>